<protein>
    <submittedName>
        <fullName evidence="1">Uncharacterized protein</fullName>
    </submittedName>
</protein>
<evidence type="ECO:0000313" key="2">
    <source>
        <dbReference type="Proteomes" id="UP001054945"/>
    </source>
</evidence>
<comment type="caution">
    <text evidence="1">The sequence shown here is derived from an EMBL/GenBank/DDBJ whole genome shotgun (WGS) entry which is preliminary data.</text>
</comment>
<proteinExistence type="predicted"/>
<dbReference type="AlphaFoldDB" id="A0AAV4S8W4"/>
<sequence length="92" mass="10088">MNPSTHSVRGSKKVGALKRIGEAGESGHHDKCPVPTVISVKPNLLGIVLADRPRHIFAGGGVWTVKDVRRLWYVTDIYIVDRSDLVAVVFLN</sequence>
<dbReference type="EMBL" id="BPLR01008997">
    <property type="protein sequence ID" value="GIY28880.1"/>
    <property type="molecule type" value="Genomic_DNA"/>
</dbReference>
<dbReference type="Proteomes" id="UP001054945">
    <property type="component" value="Unassembled WGS sequence"/>
</dbReference>
<accession>A0AAV4S8W4</accession>
<evidence type="ECO:0000313" key="1">
    <source>
        <dbReference type="EMBL" id="GIY28880.1"/>
    </source>
</evidence>
<reference evidence="1 2" key="1">
    <citation type="submission" date="2021-06" db="EMBL/GenBank/DDBJ databases">
        <title>Caerostris extrusa draft genome.</title>
        <authorList>
            <person name="Kono N."/>
            <person name="Arakawa K."/>
        </authorList>
    </citation>
    <scope>NUCLEOTIDE SEQUENCE [LARGE SCALE GENOMIC DNA]</scope>
</reference>
<keyword evidence="2" id="KW-1185">Reference proteome</keyword>
<name>A0AAV4S8W4_CAEEX</name>
<organism evidence="1 2">
    <name type="scientific">Caerostris extrusa</name>
    <name type="common">Bark spider</name>
    <name type="synonym">Caerostris bankana</name>
    <dbReference type="NCBI Taxonomy" id="172846"/>
    <lineage>
        <taxon>Eukaryota</taxon>
        <taxon>Metazoa</taxon>
        <taxon>Ecdysozoa</taxon>
        <taxon>Arthropoda</taxon>
        <taxon>Chelicerata</taxon>
        <taxon>Arachnida</taxon>
        <taxon>Araneae</taxon>
        <taxon>Araneomorphae</taxon>
        <taxon>Entelegynae</taxon>
        <taxon>Araneoidea</taxon>
        <taxon>Araneidae</taxon>
        <taxon>Caerostris</taxon>
    </lineage>
</organism>
<gene>
    <name evidence="1" type="ORF">CEXT_81151</name>
</gene>